<keyword evidence="3" id="KW-1185">Reference proteome</keyword>
<dbReference type="OrthoDB" id="8451629at2"/>
<gene>
    <name evidence="2" type="ORF">AAW51_4199</name>
</gene>
<proteinExistence type="predicted"/>
<dbReference type="AlphaFoldDB" id="A0A0G3BWI5"/>
<dbReference type="Pfam" id="PF10006">
    <property type="entry name" value="DUF2249"/>
    <property type="match status" value="1"/>
</dbReference>
<keyword evidence="2" id="KW-0808">Transferase</keyword>
<keyword evidence="2" id="KW-0032">Aminotransferase</keyword>
<dbReference type="RefSeq" id="WP_047196153.1">
    <property type="nucleotide sequence ID" value="NZ_CP011371.1"/>
</dbReference>
<dbReference type="GO" id="GO:0008483">
    <property type="term" value="F:transaminase activity"/>
    <property type="evidence" value="ECO:0007669"/>
    <property type="project" value="UniProtKB-KW"/>
</dbReference>
<dbReference type="STRING" id="413882.AAW51_4199"/>
<name>A0A0G3BWI5_9BURK</name>
<evidence type="ECO:0000313" key="3">
    <source>
        <dbReference type="Proteomes" id="UP000035352"/>
    </source>
</evidence>
<evidence type="ECO:0000313" key="2">
    <source>
        <dbReference type="EMBL" id="AKJ30890.1"/>
    </source>
</evidence>
<dbReference type="Proteomes" id="UP000035352">
    <property type="component" value="Chromosome"/>
</dbReference>
<organism evidence="2 3">
    <name type="scientific">Caldimonas brevitalea</name>
    <dbReference type="NCBI Taxonomy" id="413882"/>
    <lineage>
        <taxon>Bacteria</taxon>
        <taxon>Pseudomonadati</taxon>
        <taxon>Pseudomonadota</taxon>
        <taxon>Betaproteobacteria</taxon>
        <taxon>Burkholderiales</taxon>
        <taxon>Sphaerotilaceae</taxon>
        <taxon>Caldimonas</taxon>
    </lineage>
</organism>
<dbReference type="KEGG" id="pbh:AAW51_4199"/>
<sequence length="95" mass="10516">MTQALSHPTIDVRVIPPRERHPLIFGTFHSLADGAAMEIVNDHDPRPLYFQLQEMQPGRFTWDTLESGPDVWRVRITKRAAAASEGRCCGGCGGA</sequence>
<protein>
    <submittedName>
        <fullName evidence="2">Aminotransferase</fullName>
    </submittedName>
</protein>
<dbReference type="PATRIC" id="fig|413882.6.peg.4389"/>
<dbReference type="EMBL" id="CP011371">
    <property type="protein sequence ID" value="AKJ30890.1"/>
    <property type="molecule type" value="Genomic_DNA"/>
</dbReference>
<evidence type="ECO:0000259" key="1">
    <source>
        <dbReference type="Pfam" id="PF10006"/>
    </source>
</evidence>
<feature type="domain" description="DUF2249" evidence="1">
    <location>
        <begin position="9"/>
        <end position="78"/>
    </location>
</feature>
<reference evidence="2 3" key="1">
    <citation type="submission" date="2015-05" db="EMBL/GenBank/DDBJ databases">
        <authorList>
            <person name="Tang B."/>
            <person name="Yu Y."/>
        </authorList>
    </citation>
    <scope>NUCLEOTIDE SEQUENCE [LARGE SCALE GENOMIC DNA]</scope>
    <source>
        <strain evidence="2 3">DSM 7029</strain>
    </source>
</reference>
<accession>A0A0G3BWI5</accession>
<dbReference type="InterPro" id="IPR018720">
    <property type="entry name" value="DUF2249"/>
</dbReference>